<keyword evidence="3" id="KW-1185">Reference proteome</keyword>
<evidence type="ECO:0000313" key="2">
    <source>
        <dbReference type="EMBL" id="GGE02958.1"/>
    </source>
</evidence>
<gene>
    <name evidence="2" type="ORF">GCM10010911_72530</name>
</gene>
<organism evidence="2 3">
    <name type="scientific">Paenibacillus nasutitermitis</name>
    <dbReference type="NCBI Taxonomy" id="1652958"/>
    <lineage>
        <taxon>Bacteria</taxon>
        <taxon>Bacillati</taxon>
        <taxon>Bacillota</taxon>
        <taxon>Bacilli</taxon>
        <taxon>Bacillales</taxon>
        <taxon>Paenibacillaceae</taxon>
        <taxon>Paenibacillus</taxon>
    </lineage>
</organism>
<reference evidence="2" key="1">
    <citation type="journal article" date="2014" name="Int. J. Syst. Evol. Microbiol.">
        <title>Complete genome sequence of Corynebacterium casei LMG S-19264T (=DSM 44701T), isolated from a smear-ripened cheese.</title>
        <authorList>
            <consortium name="US DOE Joint Genome Institute (JGI-PGF)"/>
            <person name="Walter F."/>
            <person name="Albersmeier A."/>
            <person name="Kalinowski J."/>
            <person name="Ruckert C."/>
        </authorList>
    </citation>
    <scope>NUCLEOTIDE SEQUENCE</scope>
    <source>
        <strain evidence="2">CGMCC 1.15178</strain>
    </source>
</reference>
<evidence type="ECO:0000259" key="1">
    <source>
        <dbReference type="Pfam" id="PF13175"/>
    </source>
</evidence>
<accession>A0A916ZL55</accession>
<dbReference type="AlphaFoldDB" id="A0A916ZL55"/>
<name>A0A916ZL55_9BACL</name>
<dbReference type="RefSeq" id="WP_189001178.1">
    <property type="nucleotide sequence ID" value="NZ_BMHP01000022.1"/>
</dbReference>
<dbReference type="EMBL" id="BMHP01000022">
    <property type="protein sequence ID" value="GGE02958.1"/>
    <property type="molecule type" value="Genomic_DNA"/>
</dbReference>
<dbReference type="Pfam" id="PF13175">
    <property type="entry name" value="AAA_15"/>
    <property type="match status" value="1"/>
</dbReference>
<sequence length="72" mass="8273">MSNIRIKKIGVKNYRSFNEETIVNFPDENYKKPIAIVGYNNSGKTNFLNAILYGITEKHITKDTININDLPK</sequence>
<dbReference type="SUPFAM" id="SSF52540">
    <property type="entry name" value="P-loop containing nucleoside triphosphate hydrolases"/>
    <property type="match status" value="1"/>
</dbReference>
<reference evidence="2" key="2">
    <citation type="submission" date="2020-09" db="EMBL/GenBank/DDBJ databases">
        <authorList>
            <person name="Sun Q."/>
            <person name="Zhou Y."/>
        </authorList>
    </citation>
    <scope>NUCLEOTIDE SEQUENCE</scope>
    <source>
        <strain evidence="2">CGMCC 1.15178</strain>
    </source>
</reference>
<dbReference type="InterPro" id="IPR041685">
    <property type="entry name" value="AAA_GajA/Old/RecF-like"/>
</dbReference>
<dbReference type="Gene3D" id="3.40.50.300">
    <property type="entry name" value="P-loop containing nucleotide triphosphate hydrolases"/>
    <property type="match status" value="1"/>
</dbReference>
<protein>
    <recommendedName>
        <fullName evidence="1">Endonuclease GajA/Old nuclease/RecF-like AAA domain-containing protein</fullName>
    </recommendedName>
</protein>
<proteinExistence type="predicted"/>
<dbReference type="Proteomes" id="UP000612456">
    <property type="component" value="Unassembled WGS sequence"/>
</dbReference>
<comment type="caution">
    <text evidence="2">The sequence shown here is derived from an EMBL/GenBank/DDBJ whole genome shotgun (WGS) entry which is preliminary data.</text>
</comment>
<evidence type="ECO:0000313" key="3">
    <source>
        <dbReference type="Proteomes" id="UP000612456"/>
    </source>
</evidence>
<feature type="domain" description="Endonuclease GajA/Old nuclease/RecF-like AAA" evidence="1">
    <location>
        <begin position="6"/>
        <end position="67"/>
    </location>
</feature>
<dbReference type="InterPro" id="IPR027417">
    <property type="entry name" value="P-loop_NTPase"/>
</dbReference>